<accession>A0A1M7RQP3</accession>
<dbReference type="Proteomes" id="UP000184391">
    <property type="component" value="Unassembled WGS sequence"/>
</dbReference>
<evidence type="ECO:0000313" key="2">
    <source>
        <dbReference type="EMBL" id="SHN48491.1"/>
    </source>
</evidence>
<dbReference type="EMBL" id="FRDF01000001">
    <property type="protein sequence ID" value="SHN48491.1"/>
    <property type="molecule type" value="Genomic_DNA"/>
</dbReference>
<name>A0A1M7RQP3_9SPHN</name>
<dbReference type="PANTHER" id="PTHR36151:SF3">
    <property type="entry name" value="ER-BOUND OXYGENASE MPAB_MPAB'_RUBBER OXYGENASE CATALYTIC DOMAIN-CONTAINING PROTEIN"/>
    <property type="match status" value="1"/>
</dbReference>
<dbReference type="GO" id="GO:0016491">
    <property type="term" value="F:oxidoreductase activity"/>
    <property type="evidence" value="ECO:0007669"/>
    <property type="project" value="InterPro"/>
</dbReference>
<dbReference type="PANTHER" id="PTHR36151">
    <property type="entry name" value="BLR2777 PROTEIN"/>
    <property type="match status" value="1"/>
</dbReference>
<evidence type="ECO:0000313" key="3">
    <source>
        <dbReference type="Proteomes" id="UP000184391"/>
    </source>
</evidence>
<dbReference type="AlphaFoldDB" id="A0A1M7RQP3"/>
<dbReference type="Pfam" id="PF09995">
    <property type="entry name" value="MPAB_Lcp_cat"/>
    <property type="match status" value="1"/>
</dbReference>
<protein>
    <submittedName>
        <fullName evidence="2">Uncharacterized conserved protein, DUF2236 family</fullName>
    </submittedName>
</protein>
<keyword evidence="3" id="KW-1185">Reference proteome</keyword>
<dbReference type="InterPro" id="IPR018713">
    <property type="entry name" value="MPAB/Lcp_cat_dom"/>
</dbReference>
<reference evidence="3" key="1">
    <citation type="submission" date="2016-12" db="EMBL/GenBank/DDBJ databases">
        <authorList>
            <person name="Varghese N."/>
            <person name="Submissions S."/>
        </authorList>
    </citation>
    <scope>NUCLEOTIDE SEQUENCE [LARGE SCALE GENOMIC DNA]</scope>
    <source>
        <strain evidence="3">DSM 11032</strain>
    </source>
</reference>
<feature type="domain" description="ER-bound oxygenase mpaB/mpaB'/Rubber oxygenase catalytic" evidence="1">
    <location>
        <begin position="47"/>
        <end position="273"/>
    </location>
</feature>
<evidence type="ECO:0000259" key="1">
    <source>
        <dbReference type="Pfam" id="PF09995"/>
    </source>
</evidence>
<organism evidence="2 3">
    <name type="scientific">Erythrobacter sanguineus</name>
    <dbReference type="NCBI Taxonomy" id="198312"/>
    <lineage>
        <taxon>Bacteria</taxon>
        <taxon>Pseudomonadati</taxon>
        <taxon>Pseudomonadota</taxon>
        <taxon>Alphaproteobacteria</taxon>
        <taxon>Sphingomonadales</taxon>
        <taxon>Erythrobacteraceae</taxon>
        <taxon>Erythrobacter/Porphyrobacter group</taxon>
        <taxon>Erythrobacter</taxon>
    </lineage>
</organism>
<dbReference type="RefSeq" id="WP_072672773.1">
    <property type="nucleotide sequence ID" value="NZ_FRDF01000001.1"/>
</dbReference>
<dbReference type="OrthoDB" id="108890at2"/>
<proteinExistence type="predicted"/>
<gene>
    <name evidence="2" type="ORF">SAMN02745193_00177</name>
</gene>
<sequence>MADPVESLRLKLVGQVRGVFHDAAQGQQPTTPSDDALFARDTPIRLVHADIVGMMTGGIRALLLQMLHPHALQGVLDHSNFREDMHGRLRRTARFIAVTSFGHRDEALNAIARVNRIHARVGGTLPDGTAYTATNPRTLAWVHVTEAQSFLAGYLRHVRPNMPGAEQDEYYRQFAVIARALGADPVPETRAEAERIFRELRHDLATSPAAREVAQLVLSQRPQGTPRGVQTMITADAVAMLPDWARTMLRLQRPMLTALPARAATWGMGRTLRWAFRQSPTQPRP</sequence>
<dbReference type="STRING" id="198312.SAMN02745193_00177"/>